<accession>A0A1A3MM43</accession>
<protein>
    <submittedName>
        <fullName evidence="2">Uncharacterized protein</fullName>
    </submittedName>
</protein>
<feature type="transmembrane region" description="Helical" evidence="1">
    <location>
        <begin position="94"/>
        <end position="117"/>
    </location>
</feature>
<keyword evidence="1" id="KW-1133">Transmembrane helix</keyword>
<evidence type="ECO:0000313" key="2">
    <source>
        <dbReference type="EMBL" id="OBK11013.1"/>
    </source>
</evidence>
<dbReference type="RefSeq" id="WP_065160968.1">
    <property type="nucleotide sequence ID" value="NZ_LZLQ01000142.1"/>
</dbReference>
<dbReference type="AlphaFoldDB" id="A0A1A3MM43"/>
<name>A0A1A3MM43_MYCAS</name>
<evidence type="ECO:0000256" key="1">
    <source>
        <dbReference type="SAM" id="Phobius"/>
    </source>
</evidence>
<dbReference type="Proteomes" id="UP000093629">
    <property type="component" value="Unassembled WGS sequence"/>
</dbReference>
<keyword evidence="1" id="KW-0812">Transmembrane</keyword>
<gene>
    <name evidence="2" type="ORF">A5636_14585</name>
</gene>
<keyword evidence="3" id="KW-1185">Reference proteome</keyword>
<reference evidence="2 3" key="1">
    <citation type="submission" date="2016-06" db="EMBL/GenBank/DDBJ databases">
        <authorList>
            <person name="Kjaerup R.B."/>
            <person name="Dalgaard T.S."/>
            <person name="Juul-Madsen H.R."/>
        </authorList>
    </citation>
    <scope>NUCLEOTIDE SEQUENCE [LARGE SCALE GENOMIC DNA]</scope>
    <source>
        <strain evidence="2 3">1245139.5</strain>
    </source>
</reference>
<dbReference type="OrthoDB" id="4727831at2"/>
<comment type="caution">
    <text evidence="2">The sequence shown here is derived from an EMBL/GenBank/DDBJ whole genome shotgun (WGS) entry which is preliminary data.</text>
</comment>
<proteinExistence type="predicted"/>
<evidence type="ECO:0000313" key="3">
    <source>
        <dbReference type="Proteomes" id="UP000093629"/>
    </source>
</evidence>
<keyword evidence="1" id="KW-0472">Membrane</keyword>
<sequence length="126" mass="14171">MTTPSNPWGDERRRLSHQLQMRGQILGRGQARRLSRRFAGVGVDIPPKRLQQLAIGSPVADQEMTDVNFALIATHYNLEKKSAKVAHVQRRCRHAVLCAGLILVALNFLFCIAYLFFTLTQQAAPM</sequence>
<dbReference type="EMBL" id="LZLQ01000142">
    <property type="protein sequence ID" value="OBK11013.1"/>
    <property type="molecule type" value="Genomic_DNA"/>
</dbReference>
<organism evidence="2 3">
    <name type="scientific">Mycobacterium asiaticum</name>
    <dbReference type="NCBI Taxonomy" id="1790"/>
    <lineage>
        <taxon>Bacteria</taxon>
        <taxon>Bacillati</taxon>
        <taxon>Actinomycetota</taxon>
        <taxon>Actinomycetes</taxon>
        <taxon>Mycobacteriales</taxon>
        <taxon>Mycobacteriaceae</taxon>
        <taxon>Mycobacterium</taxon>
    </lineage>
</organism>